<dbReference type="CDD" id="cd06583">
    <property type="entry name" value="PGRP"/>
    <property type="match status" value="1"/>
</dbReference>
<dbReference type="Proteomes" id="UP000008703">
    <property type="component" value="Plasmid pSTRVI02"/>
</dbReference>
<dbReference type="HOGENOM" id="CLU_079355_1_0_11"/>
<dbReference type="RefSeq" id="WP_014043883.1">
    <property type="nucleotide sequence ID" value="NC_015952.1"/>
</dbReference>
<dbReference type="Gene3D" id="3.40.80.10">
    <property type="entry name" value="Peptidoglycan recognition protein-like"/>
    <property type="match status" value="1"/>
</dbReference>
<accession>G2PHZ7</accession>
<name>G2PHZ7_STRV4</name>
<dbReference type="PROSITE" id="PS51318">
    <property type="entry name" value="TAT"/>
    <property type="match status" value="1"/>
</dbReference>
<dbReference type="InterPro" id="IPR002502">
    <property type="entry name" value="Amidase_domain"/>
</dbReference>
<feature type="domain" description="N-acetylmuramoyl-L-alanine amidase" evidence="1">
    <location>
        <begin position="59"/>
        <end position="212"/>
    </location>
</feature>
<gene>
    <name evidence="2" type="ORF">Strvi_0175</name>
</gene>
<organism evidence="2 3">
    <name type="scientific">Streptomyces violaceusniger (strain Tu 4113)</name>
    <dbReference type="NCBI Taxonomy" id="653045"/>
    <lineage>
        <taxon>Bacteria</taxon>
        <taxon>Bacillati</taxon>
        <taxon>Actinomycetota</taxon>
        <taxon>Actinomycetes</taxon>
        <taxon>Kitasatosporales</taxon>
        <taxon>Streptomycetaceae</taxon>
        <taxon>Streptomyces</taxon>
        <taxon>Streptomyces violaceusniger group</taxon>
    </lineage>
</organism>
<protein>
    <submittedName>
        <fullName evidence="2">N-acetylmuramoyl-L-alanine amidase family 2</fullName>
    </submittedName>
</protein>
<dbReference type="KEGG" id="svl:Strvi_0175"/>
<dbReference type="eggNOG" id="COG3023">
    <property type="taxonomic scope" value="Bacteria"/>
</dbReference>
<evidence type="ECO:0000259" key="1">
    <source>
        <dbReference type="SMART" id="SM00644"/>
    </source>
</evidence>
<geneLocation type="plasmid" evidence="2 3">
    <name>pSTRVI02</name>
</geneLocation>
<proteinExistence type="predicted"/>
<evidence type="ECO:0000313" key="3">
    <source>
        <dbReference type="Proteomes" id="UP000008703"/>
    </source>
</evidence>
<dbReference type="SMART" id="SM00644">
    <property type="entry name" value="Ami_2"/>
    <property type="match status" value="1"/>
</dbReference>
<dbReference type="EMBL" id="CP002996">
    <property type="protein sequence ID" value="AEM88948.1"/>
    <property type="molecule type" value="Genomic_DNA"/>
</dbReference>
<keyword evidence="3" id="KW-1185">Reference proteome</keyword>
<dbReference type="SUPFAM" id="SSF55846">
    <property type="entry name" value="N-acetylmuramoyl-L-alanine amidase-like"/>
    <property type="match status" value="1"/>
</dbReference>
<sequence>MDRRTLLQAAGALTAAGFLLPDSLAHASQPRRPVVTGRARWFINALRDEGVSVVEVGDWSRHNRDHKGPWYGDTGVMIHHTASRGTDGSVSLCRYGRSDLPGPLCHGVIAKDGTVYLIGYGRANHAGLGDSAVLGAVKANRKMPAPRKWDTDGNRYFFGFECVNVGTGKDPWPKAQMDAIVRVSAAICRSKEWGANRVIGHKEWQKGKVDPKGFSMDTLRSRINKRLAS</sequence>
<dbReference type="GO" id="GO:0009253">
    <property type="term" value="P:peptidoglycan catabolic process"/>
    <property type="evidence" value="ECO:0007669"/>
    <property type="project" value="InterPro"/>
</dbReference>
<dbReference type="Pfam" id="PF01510">
    <property type="entry name" value="Amidase_2"/>
    <property type="match status" value="1"/>
</dbReference>
<reference evidence="2" key="1">
    <citation type="submission" date="2011-08" db="EMBL/GenBank/DDBJ databases">
        <title>Complete sequence of plasmid 2 of Streptomyces violaceusniger Tu 4113.</title>
        <authorList>
            <consortium name="US DOE Joint Genome Institute"/>
            <person name="Lucas S."/>
            <person name="Han J."/>
            <person name="Lapidus A."/>
            <person name="Cheng J.-F."/>
            <person name="Goodwin L."/>
            <person name="Pitluck S."/>
            <person name="Peters L."/>
            <person name="Ivanova N."/>
            <person name="Daligault H."/>
            <person name="Detter J.C."/>
            <person name="Han C."/>
            <person name="Tapia R."/>
            <person name="Land M."/>
            <person name="Hauser L."/>
            <person name="Kyrpides N."/>
            <person name="Ivanova N."/>
            <person name="Pagani I."/>
            <person name="Hagen A."/>
            <person name="Katz L."/>
            <person name="Fiedler H.-P."/>
            <person name="Keasling J."/>
            <person name="Fortman J."/>
            <person name="Woyke T."/>
        </authorList>
    </citation>
    <scope>NUCLEOTIDE SEQUENCE [LARGE SCALE GENOMIC DNA]</scope>
    <source>
        <strain evidence="2">Tu 4113</strain>
        <plasmid evidence="2">pSTRVI02</plasmid>
    </source>
</reference>
<keyword evidence="2" id="KW-0614">Plasmid</keyword>
<evidence type="ECO:0000313" key="2">
    <source>
        <dbReference type="EMBL" id="AEM88948.1"/>
    </source>
</evidence>
<dbReference type="InterPro" id="IPR036505">
    <property type="entry name" value="Amidase/PGRP_sf"/>
</dbReference>
<dbReference type="AlphaFoldDB" id="G2PHZ7"/>
<dbReference type="GO" id="GO:0008745">
    <property type="term" value="F:N-acetylmuramoyl-L-alanine amidase activity"/>
    <property type="evidence" value="ECO:0007669"/>
    <property type="project" value="InterPro"/>
</dbReference>
<dbReference type="InterPro" id="IPR006311">
    <property type="entry name" value="TAT_signal"/>
</dbReference>